<dbReference type="Proteomes" id="UP001325680">
    <property type="component" value="Chromosome"/>
</dbReference>
<dbReference type="EMBL" id="CP139960">
    <property type="protein sequence ID" value="WQD39342.1"/>
    <property type="molecule type" value="Genomic_DNA"/>
</dbReference>
<keyword evidence="2" id="KW-1185">Reference proteome</keyword>
<dbReference type="PROSITE" id="PS51257">
    <property type="entry name" value="PROKAR_LIPOPROTEIN"/>
    <property type="match status" value="1"/>
</dbReference>
<gene>
    <name evidence="1" type="ORF">U0035_04165</name>
</gene>
<proteinExistence type="predicted"/>
<organism evidence="1 2">
    <name type="scientific">Niabella yanshanensis</name>
    <dbReference type="NCBI Taxonomy" id="577386"/>
    <lineage>
        <taxon>Bacteria</taxon>
        <taxon>Pseudomonadati</taxon>
        <taxon>Bacteroidota</taxon>
        <taxon>Chitinophagia</taxon>
        <taxon>Chitinophagales</taxon>
        <taxon>Chitinophagaceae</taxon>
        <taxon>Niabella</taxon>
    </lineage>
</organism>
<sequence>MKRFISISLVLFAGIVLLASCTKRDYYDDNPRNNDESGIVTYISEVNSPYSVVKMDYDGQYAVVYSVDSDAGLWPEVNDVLIGDFEAGGSRSVYNKTFGRNIRLEVDEFFRYRNDAINSVIRKEDSEGYVASFKKNAIQMQRRSPVIK</sequence>
<protein>
    <submittedName>
        <fullName evidence="1">Uncharacterized protein</fullName>
    </submittedName>
</protein>
<accession>A0ABZ0WA19</accession>
<evidence type="ECO:0000313" key="2">
    <source>
        <dbReference type="Proteomes" id="UP001325680"/>
    </source>
</evidence>
<evidence type="ECO:0000313" key="1">
    <source>
        <dbReference type="EMBL" id="WQD39342.1"/>
    </source>
</evidence>
<dbReference type="RefSeq" id="WP_114793306.1">
    <property type="nucleotide sequence ID" value="NZ_CP139960.1"/>
</dbReference>
<name>A0ABZ0WA19_9BACT</name>
<reference evidence="1 2" key="1">
    <citation type="submission" date="2023-12" db="EMBL/GenBank/DDBJ databases">
        <title>Genome sequencing and assembly of bacterial species from a model synthetic community.</title>
        <authorList>
            <person name="Hogle S.L."/>
        </authorList>
    </citation>
    <scope>NUCLEOTIDE SEQUENCE [LARGE SCALE GENOMIC DNA]</scope>
    <source>
        <strain evidence="1 2">HAMBI_3031</strain>
    </source>
</reference>